<dbReference type="EMBL" id="LGST01000016">
    <property type="protein sequence ID" value="KNE01094.1"/>
    <property type="molecule type" value="Genomic_DNA"/>
</dbReference>
<name>A0A0L0P464_CANAR</name>
<reference evidence="4" key="1">
    <citation type="journal article" date="2015" name="BMC Genomics">
        <title>Draft genome of a commonly misdiagnosed multidrug resistant pathogen Candida auris.</title>
        <authorList>
            <person name="Chatterjee S."/>
            <person name="Alampalli S.V."/>
            <person name="Nageshan R.K."/>
            <person name="Chettiar S.T."/>
            <person name="Joshi S."/>
            <person name="Tatu U.S."/>
        </authorList>
    </citation>
    <scope>NUCLEOTIDE SEQUENCE [LARGE SCALE GENOMIC DNA]</scope>
    <source>
        <strain evidence="4">6684</strain>
    </source>
</reference>
<dbReference type="PANTHER" id="PTHR12307">
    <property type="entry name" value="PROTEIN PHOSPHATASE 1 REGULATORY SUBUNIT"/>
    <property type="match status" value="1"/>
</dbReference>
<feature type="compositionally biased region" description="Polar residues" evidence="1">
    <location>
        <begin position="510"/>
        <end position="532"/>
    </location>
</feature>
<organism evidence="3 4">
    <name type="scientific">Candidozyma auris</name>
    <name type="common">Yeast</name>
    <name type="synonym">Candida auris</name>
    <dbReference type="NCBI Taxonomy" id="498019"/>
    <lineage>
        <taxon>Eukaryota</taxon>
        <taxon>Fungi</taxon>
        <taxon>Dikarya</taxon>
        <taxon>Ascomycota</taxon>
        <taxon>Saccharomycotina</taxon>
        <taxon>Pichiomycetes</taxon>
        <taxon>Metschnikowiaceae</taxon>
        <taxon>Candidozyma</taxon>
    </lineage>
</organism>
<dbReference type="InterPro" id="IPR038175">
    <property type="entry name" value="CBM21_dom_sf"/>
</dbReference>
<dbReference type="VEuPathDB" id="FungiDB:QG37_01968"/>
<dbReference type="InterPro" id="IPR050782">
    <property type="entry name" value="PP1_regulatory_subunit_3"/>
</dbReference>
<dbReference type="Pfam" id="PF03370">
    <property type="entry name" value="CBM_21"/>
    <property type="match status" value="1"/>
</dbReference>
<dbReference type="VEuPathDB" id="FungiDB:CJJ07_000915"/>
<dbReference type="PANTHER" id="PTHR12307:SF36">
    <property type="entry name" value="GLYCOGEN-BINDING SUBUNIT 76A"/>
    <property type="match status" value="1"/>
</dbReference>
<dbReference type="GO" id="GO:0005979">
    <property type="term" value="P:regulation of glycogen biosynthetic process"/>
    <property type="evidence" value="ECO:0007669"/>
    <property type="project" value="TreeGrafter"/>
</dbReference>
<comment type="caution">
    <text evidence="3">The sequence shown here is derived from an EMBL/GenBank/DDBJ whole genome shotgun (WGS) entry which is preliminary data.</text>
</comment>
<dbReference type="PROSITE" id="PS51159">
    <property type="entry name" value="CBM21"/>
    <property type="match status" value="1"/>
</dbReference>
<proteinExistence type="predicted"/>
<sequence length="631" mass="69566">MSTLTLAVADYFKQEPQQAANINQKLNGLNQPKAQQLQTQLLLMLDHDRLVQGRDLLSLSAPPMLPKTSPAVAIPQKLNLSYTTSSFSKLAPDLTSWLDNHDDEVDPLTKDSDVAVKLDIGEIPDSAVAPLKESAAPKIEIKSPSAEDAFSTKTEPVVPKVEPVIDTIVAEEVSDKPRSASDTMPPLRKLKLSLKLPQLHKSSLTSLLSPKLVRFASRLENVKHFKGKDSPLAVSAQNTPLGSPSFCDFDVADYFSNNSNFTDLQLDLEDSDSDLESFFKVLQHRYKISFTNFTPPQNIYDKLLCPVYLHKAVMSADKKLMVLTVMCENLAYEKNLSVKITFNNWHSTVIYNNATYVKSFSSLNFDQFKFTIPLTLLPSAINAQFCIKYSVAGSTYWDNNNSKNYSVTLTSSDKPSPKQRSKPKISLSTFEYKPPAFSQDSHLAERPASDAFAPSKSSVPYSELVTKLMHVKMDEHKKRIPLLKSNSTSNVVSTPPPKQSLQVRPKYSRSFISRTASQDSNSGSVTSPQKTSLVKKDEPSVISPSKTASSLPEKALETDPFTPRSVGAFHETQFNSNTYAALLRTYCFSGTPSANNSVANSPTGSESSLTSYYDCASPASTFHSLSDSIHI</sequence>
<dbReference type="GO" id="GO:2001069">
    <property type="term" value="F:glycogen binding"/>
    <property type="evidence" value="ECO:0007669"/>
    <property type="project" value="TreeGrafter"/>
</dbReference>
<accession>A0A0L0P464</accession>
<evidence type="ECO:0000313" key="4">
    <source>
        <dbReference type="Proteomes" id="UP000037122"/>
    </source>
</evidence>
<evidence type="ECO:0000259" key="2">
    <source>
        <dbReference type="PROSITE" id="PS51159"/>
    </source>
</evidence>
<feature type="region of interest" description="Disordered" evidence="1">
    <location>
        <begin position="479"/>
        <end position="558"/>
    </location>
</feature>
<dbReference type="AlphaFoldDB" id="A0A0L0P464"/>
<dbReference type="VEuPathDB" id="FungiDB:CJI97_003366"/>
<feature type="compositionally biased region" description="Polar residues" evidence="1">
    <location>
        <begin position="484"/>
        <end position="493"/>
    </location>
</feature>
<dbReference type="VEuPathDB" id="FungiDB:CJJ09_000814"/>
<evidence type="ECO:0000256" key="1">
    <source>
        <dbReference type="SAM" id="MobiDB-lite"/>
    </source>
</evidence>
<dbReference type="Proteomes" id="UP000037122">
    <property type="component" value="Unassembled WGS sequence"/>
</dbReference>
<dbReference type="Gene3D" id="2.60.40.2440">
    <property type="entry name" value="Carbohydrate binding type-21 domain"/>
    <property type="match status" value="1"/>
</dbReference>
<gene>
    <name evidence="3" type="ORF">QG37_01968</name>
</gene>
<dbReference type="VEuPathDB" id="FungiDB:B9J08_003291"/>
<dbReference type="GO" id="GO:0008157">
    <property type="term" value="F:protein phosphatase 1 binding"/>
    <property type="evidence" value="ECO:0007669"/>
    <property type="project" value="TreeGrafter"/>
</dbReference>
<dbReference type="InterPro" id="IPR005036">
    <property type="entry name" value="CBM21_dom"/>
</dbReference>
<dbReference type="GO" id="GO:0000164">
    <property type="term" value="C:protein phosphatase type 1 complex"/>
    <property type="evidence" value="ECO:0007669"/>
    <property type="project" value="TreeGrafter"/>
</dbReference>
<dbReference type="VEuPathDB" id="FungiDB:CJI96_0001828"/>
<protein>
    <recommendedName>
        <fullName evidence="2">CBM21 domain-containing protein</fullName>
    </recommendedName>
</protein>
<evidence type="ECO:0000313" key="3">
    <source>
        <dbReference type="EMBL" id="KNE01094.1"/>
    </source>
</evidence>
<feature type="domain" description="CBM21" evidence="2">
    <location>
        <begin position="297"/>
        <end position="408"/>
    </location>
</feature>